<keyword evidence="1 3" id="KW-0732">Signal</keyword>
<dbReference type="Pfam" id="PF13385">
    <property type="entry name" value="Laminin_G_3"/>
    <property type="match status" value="1"/>
</dbReference>
<feature type="signal peptide" evidence="3">
    <location>
        <begin position="1"/>
        <end position="28"/>
    </location>
</feature>
<dbReference type="AlphaFoldDB" id="M5RCY4"/>
<dbReference type="InterPro" id="IPR029052">
    <property type="entry name" value="Metallo-depent_PP-like"/>
</dbReference>
<dbReference type="GO" id="GO:0003993">
    <property type="term" value="F:acid phosphatase activity"/>
    <property type="evidence" value="ECO:0007669"/>
    <property type="project" value="InterPro"/>
</dbReference>
<dbReference type="EMBL" id="ANOG01000833">
    <property type="protein sequence ID" value="EMI17250.1"/>
    <property type="molecule type" value="Genomic_DNA"/>
</dbReference>
<dbReference type="InterPro" id="IPR004843">
    <property type="entry name" value="Calcineurin-like_PHP"/>
</dbReference>
<comment type="caution">
    <text evidence="5">The sequence shown here is derived from an EMBL/GenBank/DDBJ whole genome shotgun (WGS) entry which is preliminary data.</text>
</comment>
<dbReference type="PATRIC" id="fig|1265738.3.peg.5817"/>
<evidence type="ECO:0000256" key="2">
    <source>
        <dbReference type="ARBA" id="ARBA00023157"/>
    </source>
</evidence>
<dbReference type="OrthoDB" id="9804511at2"/>
<evidence type="ECO:0000313" key="5">
    <source>
        <dbReference type="EMBL" id="EMI17250.1"/>
    </source>
</evidence>
<accession>M5RCY4</accession>
<dbReference type="SUPFAM" id="SSF49899">
    <property type="entry name" value="Concanavalin A-like lectins/glucanases"/>
    <property type="match status" value="1"/>
</dbReference>
<feature type="domain" description="LamG-like jellyroll fold" evidence="4">
    <location>
        <begin position="100"/>
        <end position="240"/>
    </location>
</feature>
<dbReference type="SMART" id="SM00560">
    <property type="entry name" value="LamGL"/>
    <property type="match status" value="1"/>
</dbReference>
<reference evidence="5 6" key="1">
    <citation type="journal article" date="2013" name="Mar. Genomics">
        <title>Expression of sulfatases in Rhodopirellula baltica and the diversity of sulfatases in the genus Rhodopirellula.</title>
        <authorList>
            <person name="Wegner C.E."/>
            <person name="Richter-Heitmann T."/>
            <person name="Klindworth A."/>
            <person name="Klockow C."/>
            <person name="Richter M."/>
            <person name="Achstetter T."/>
            <person name="Glockner F.O."/>
            <person name="Harder J."/>
        </authorList>
    </citation>
    <scope>NUCLEOTIDE SEQUENCE [LARGE SCALE GENOMIC DNA]</scope>
    <source>
        <strain evidence="5 6">SM1</strain>
    </source>
</reference>
<dbReference type="RefSeq" id="WP_008704284.1">
    <property type="nucleotide sequence ID" value="NZ_ANOG01000833.1"/>
</dbReference>
<dbReference type="PANTHER" id="PTHR22953">
    <property type="entry name" value="ACID PHOSPHATASE RELATED"/>
    <property type="match status" value="1"/>
</dbReference>
<feature type="chain" id="PRO_5004070425" evidence="3">
    <location>
        <begin position="29"/>
        <end position="635"/>
    </location>
</feature>
<dbReference type="InterPro" id="IPR013320">
    <property type="entry name" value="ConA-like_dom_sf"/>
</dbReference>
<dbReference type="InterPro" id="IPR006558">
    <property type="entry name" value="LamG-like"/>
</dbReference>
<protein>
    <submittedName>
        <fullName evidence="5">Metallophosphoesterase</fullName>
    </submittedName>
</protein>
<organism evidence="5 6">
    <name type="scientific">Rhodopirellula maiorica SM1</name>
    <dbReference type="NCBI Taxonomy" id="1265738"/>
    <lineage>
        <taxon>Bacteria</taxon>
        <taxon>Pseudomonadati</taxon>
        <taxon>Planctomycetota</taxon>
        <taxon>Planctomycetia</taxon>
        <taxon>Pirellulales</taxon>
        <taxon>Pirellulaceae</taxon>
        <taxon>Novipirellula</taxon>
    </lineage>
</organism>
<dbReference type="Gene3D" id="2.60.120.200">
    <property type="match status" value="1"/>
</dbReference>
<dbReference type="Proteomes" id="UP000011991">
    <property type="component" value="Unassembled WGS sequence"/>
</dbReference>
<dbReference type="PANTHER" id="PTHR22953:SF153">
    <property type="entry name" value="PURPLE ACID PHOSPHATASE"/>
    <property type="match status" value="1"/>
</dbReference>
<evidence type="ECO:0000256" key="3">
    <source>
        <dbReference type="SAM" id="SignalP"/>
    </source>
</evidence>
<gene>
    <name evidence="5" type="ORF">RMSM_05822</name>
</gene>
<dbReference type="Pfam" id="PF00149">
    <property type="entry name" value="Metallophos"/>
    <property type="match status" value="1"/>
</dbReference>
<evidence type="ECO:0000259" key="4">
    <source>
        <dbReference type="SMART" id="SM00560"/>
    </source>
</evidence>
<evidence type="ECO:0000256" key="1">
    <source>
        <dbReference type="ARBA" id="ARBA00022729"/>
    </source>
</evidence>
<keyword evidence="6" id="KW-1185">Reference proteome</keyword>
<name>M5RCY4_9BACT</name>
<sequence>MYIALRLPTWFAVAVTLVCGVTCTSAHAHNGPDPRAHWVFGKPFFQDGVLTSQLGPHLRATGTPRLDNADGLNAIRLDGQQTYFTATEAWPDLQAKLPTKTITVASWVSLDSLTQYGGIVSAIQDNGGEEAGWVLGYNEQTFTFGVASKGADDGDGLMTYLQGTTKIATGKWYHVAGVYDGVTMQLWVNGKLEAETDVQHGDILYPQDATLAVGAYLDRDERFALQGRLAKIAVYDLAARGAWIEHDFEHQKEWAVLPATAKPRQPLAFLVAPYLQFATHNSIRVLCECNETSEVSVRYGQTDAFEHTVAATSTDGMLQTAVLENLEAEMGYYYQVTAIDSETQQTIQSEVLSFQTASLPETPYAFAVISDTQGNPEVSGKIGELAWGLRPNFLVIPGDLVSTGTVKNQWTYQFFASLNPLISRVPFYPVLGNHERNADHYYRYMDLPPPEYYYTYRYGNAAFFMLDSNKEMGPESEQYQWLEKQLSELEQEKESGDSGVVWTFVSFHHPAYSSDENDYGDLWKGKSTWGDLRIRPMTELFDRFGVDIVWNGHIHSYERTWKIRDKRPHDNSGTIYMITGGGGGHLEQAGPIRPPFQNTVRRGHHFVFVAVNGSELQLKSYDLQGQLFDTVTLRK</sequence>
<keyword evidence="2" id="KW-1015">Disulfide bond</keyword>
<proteinExistence type="predicted"/>
<dbReference type="SUPFAM" id="SSF56300">
    <property type="entry name" value="Metallo-dependent phosphatases"/>
    <property type="match status" value="1"/>
</dbReference>
<dbReference type="Gene3D" id="3.60.21.10">
    <property type="match status" value="1"/>
</dbReference>
<evidence type="ECO:0000313" key="6">
    <source>
        <dbReference type="Proteomes" id="UP000011991"/>
    </source>
</evidence>
<dbReference type="InterPro" id="IPR039331">
    <property type="entry name" value="PAPs-like"/>
</dbReference>